<dbReference type="InterPro" id="IPR037185">
    <property type="entry name" value="EmrE-like"/>
</dbReference>
<organism evidence="3 4">
    <name type="scientific">Natronobacterium lacisalsi AJ5</name>
    <dbReference type="NCBI Taxonomy" id="358396"/>
    <lineage>
        <taxon>Archaea</taxon>
        <taxon>Methanobacteriati</taxon>
        <taxon>Methanobacteriota</taxon>
        <taxon>Stenosarchaea group</taxon>
        <taxon>Halobacteria</taxon>
        <taxon>Halobacteriales</taxon>
        <taxon>Natrialbaceae</taxon>
        <taxon>Natronobacterium</taxon>
    </lineage>
</organism>
<evidence type="ECO:0000256" key="1">
    <source>
        <dbReference type="SAM" id="Phobius"/>
    </source>
</evidence>
<sequence>MVAASVPVVRSPYPVVPTLEIGRQPSRRRIRTLSIDTDDGGSRRRNAGFFRPNGQQCGMVDVSIVLALGALVLFGGWAVAAGVATRSLTPVNAVFLSYVASIAVAGGYVFAARRPIVGARTDVAFALLSGVFLAAGTISFYAGLTRGNIAIVSAIAALYFVVPAIVGVLYFDASLAPTNVVGLVLAVIAVVLVAS</sequence>
<dbReference type="InterPro" id="IPR000620">
    <property type="entry name" value="EamA_dom"/>
</dbReference>
<feature type="transmembrane region" description="Helical" evidence="1">
    <location>
        <begin position="91"/>
        <end position="111"/>
    </location>
</feature>
<evidence type="ECO:0000313" key="3">
    <source>
        <dbReference type="EMBL" id="EMA31842.1"/>
    </source>
</evidence>
<feature type="transmembrane region" description="Helical" evidence="1">
    <location>
        <begin position="123"/>
        <end position="142"/>
    </location>
</feature>
<feature type="transmembrane region" description="Helical" evidence="1">
    <location>
        <begin position="149"/>
        <end position="170"/>
    </location>
</feature>
<feature type="transmembrane region" description="Helical" evidence="1">
    <location>
        <begin position="62"/>
        <end position="84"/>
    </location>
</feature>
<feature type="domain" description="EamA" evidence="2">
    <location>
        <begin position="64"/>
        <end position="194"/>
    </location>
</feature>
<evidence type="ECO:0000259" key="2">
    <source>
        <dbReference type="Pfam" id="PF00892"/>
    </source>
</evidence>
<dbReference type="Proteomes" id="UP000011555">
    <property type="component" value="Unassembled WGS sequence"/>
</dbReference>
<name>M0LE59_NATLA</name>
<accession>M0LE59</accession>
<dbReference type="GO" id="GO:0016020">
    <property type="term" value="C:membrane"/>
    <property type="evidence" value="ECO:0007669"/>
    <property type="project" value="InterPro"/>
</dbReference>
<dbReference type="InParanoid" id="M0LE59"/>
<evidence type="ECO:0000313" key="4">
    <source>
        <dbReference type="Proteomes" id="UP000011555"/>
    </source>
</evidence>
<reference evidence="3 4" key="1">
    <citation type="journal article" date="2014" name="PLoS Genet.">
        <title>Phylogenetically driven sequencing of extremely halophilic archaea reveals strategies for static and dynamic osmo-response.</title>
        <authorList>
            <person name="Becker E.A."/>
            <person name="Seitzer P.M."/>
            <person name="Tritt A."/>
            <person name="Larsen D."/>
            <person name="Krusor M."/>
            <person name="Yao A.I."/>
            <person name="Wu D."/>
            <person name="Madern D."/>
            <person name="Eisen J.A."/>
            <person name="Darling A.E."/>
            <person name="Facciotti M.T."/>
        </authorList>
    </citation>
    <scope>NUCLEOTIDE SEQUENCE [LARGE SCALE GENOMIC DNA]</scope>
    <source>
        <strain evidence="3 4">AJ5</strain>
    </source>
</reference>
<dbReference type="EMBL" id="AOLZ01000043">
    <property type="protein sequence ID" value="EMA31842.1"/>
    <property type="molecule type" value="Genomic_DNA"/>
</dbReference>
<keyword evidence="1" id="KW-0472">Membrane</keyword>
<comment type="caution">
    <text evidence="3">The sequence shown here is derived from an EMBL/GenBank/DDBJ whole genome shotgun (WGS) entry which is preliminary data.</text>
</comment>
<keyword evidence="1" id="KW-1133">Transmembrane helix</keyword>
<feature type="transmembrane region" description="Helical" evidence="1">
    <location>
        <begin position="176"/>
        <end position="194"/>
    </location>
</feature>
<proteinExistence type="predicted"/>
<protein>
    <recommendedName>
        <fullName evidence="2">EamA domain-containing protein</fullName>
    </recommendedName>
</protein>
<dbReference type="AlphaFoldDB" id="M0LE59"/>
<dbReference type="eggNOG" id="arCOG03427">
    <property type="taxonomic scope" value="Archaea"/>
</dbReference>
<dbReference type="Pfam" id="PF00892">
    <property type="entry name" value="EamA"/>
    <property type="match status" value="1"/>
</dbReference>
<keyword evidence="1" id="KW-0812">Transmembrane</keyword>
<gene>
    <name evidence="3" type="ORF">C445_13545</name>
</gene>
<dbReference type="SUPFAM" id="SSF103481">
    <property type="entry name" value="Multidrug resistance efflux transporter EmrE"/>
    <property type="match status" value="1"/>
</dbReference>
<keyword evidence="4" id="KW-1185">Reference proteome</keyword>